<proteinExistence type="predicted"/>
<evidence type="ECO:0000313" key="2">
    <source>
        <dbReference type="EMBL" id="MFL9840179.1"/>
    </source>
</evidence>
<dbReference type="EMBL" id="JBELQC010000001">
    <property type="protein sequence ID" value="MFL9840179.1"/>
    <property type="molecule type" value="Genomic_DNA"/>
</dbReference>
<organism evidence="2 3">
    <name type="scientific">Sphingomonas plantiphila</name>
    <dbReference type="NCBI Taxonomy" id="3163295"/>
    <lineage>
        <taxon>Bacteria</taxon>
        <taxon>Pseudomonadati</taxon>
        <taxon>Pseudomonadota</taxon>
        <taxon>Alphaproteobacteria</taxon>
        <taxon>Sphingomonadales</taxon>
        <taxon>Sphingomonadaceae</taxon>
        <taxon>Sphingomonas</taxon>
    </lineage>
</organism>
<comment type="caution">
    <text evidence="2">The sequence shown here is derived from an EMBL/GenBank/DDBJ whole genome shotgun (WGS) entry which is preliminary data.</text>
</comment>
<evidence type="ECO:0000256" key="1">
    <source>
        <dbReference type="SAM" id="MobiDB-lite"/>
    </source>
</evidence>
<evidence type="ECO:0000313" key="3">
    <source>
        <dbReference type="Proteomes" id="UP001629244"/>
    </source>
</evidence>
<accession>A0ABW8YIU0</accession>
<reference evidence="2 3" key="1">
    <citation type="submission" date="2024-06" db="EMBL/GenBank/DDBJ databases">
        <authorList>
            <person name="Kaempfer P."/>
            <person name="Viver T."/>
        </authorList>
    </citation>
    <scope>NUCLEOTIDE SEQUENCE [LARGE SCALE GENOMIC DNA]</scope>
    <source>
        <strain evidence="2 3">ST-64</strain>
    </source>
</reference>
<sequence length="309" mass="33013">MPRLIDPGAGAAITLDELVDALASSPVDPQDEDAFAALGPLLARLGRNPTFLADLAIDELKARCANQSAVNGYGPQVFLLRPPVGRFVLRANFWPAGHDAVVRASGAAPFFYGFPHDHNFPFLTYGYLGPGYWSDYYERAPDDPAQPPRFVGRARLEPGQLMLYRMCRDVHSQLPPDAFSVSLNILGQHPASPWIDQYRFDIARGTIAAGLTTAPAEGLVALAAHLGGGNGLDLLDHLIRTHPHPRMRATAIAALASARQGRADARALRDGTGLDPATSDTSAADRGSPHLRQPAGGAGDSLRNRYSAA</sequence>
<gene>
    <name evidence="2" type="ORF">ABS767_04320</name>
</gene>
<feature type="region of interest" description="Disordered" evidence="1">
    <location>
        <begin position="264"/>
        <end position="309"/>
    </location>
</feature>
<protein>
    <submittedName>
        <fullName evidence="2">Transposase</fullName>
    </submittedName>
</protein>
<name>A0ABW8YIU0_9SPHN</name>
<dbReference type="Proteomes" id="UP001629244">
    <property type="component" value="Unassembled WGS sequence"/>
</dbReference>
<dbReference type="RefSeq" id="WP_408077127.1">
    <property type="nucleotide sequence ID" value="NZ_JBELQC010000001.1"/>
</dbReference>
<keyword evidence="3" id="KW-1185">Reference proteome</keyword>